<dbReference type="InterPro" id="IPR013538">
    <property type="entry name" value="ASHA1/2-like_C"/>
</dbReference>
<dbReference type="AlphaFoldDB" id="A0A9J7BJV3"/>
<evidence type="ECO:0000313" key="3">
    <source>
        <dbReference type="EMBL" id="UWZ82737.1"/>
    </source>
</evidence>
<comment type="similarity">
    <text evidence="1">Belongs to the AHA1 family.</text>
</comment>
<dbReference type="KEGG" id="orp:MOP44_19460"/>
<evidence type="ECO:0000259" key="2">
    <source>
        <dbReference type="Pfam" id="PF08327"/>
    </source>
</evidence>
<sequence>MADPKVIHSTFVLERKFSKPAATVFAALSEPEKVRQWFTDEKNSETLEFSLRFAVGGSRRLVYRLGPTTPVAGMVIINDGYFQDIVPNERIVTATTMTSGDKRLEASLTTFELLPSDEGTDLVCTVQGAFFEGLGPDPVGLIKAGWNGLLNKLMSVVNAE</sequence>
<reference evidence="3" key="1">
    <citation type="submission" date="2021-04" db="EMBL/GenBank/DDBJ databases">
        <title>Phylogenetic analysis of Acidobacteriaceae.</title>
        <authorList>
            <person name="Qiu L."/>
            <person name="Zhang Q."/>
        </authorList>
    </citation>
    <scope>NUCLEOTIDE SEQUENCE</scope>
    <source>
        <strain evidence="3">DSM 25168</strain>
    </source>
</reference>
<dbReference type="Pfam" id="PF08327">
    <property type="entry name" value="AHSA1"/>
    <property type="match status" value="1"/>
</dbReference>
<proteinExistence type="inferred from homology"/>
<keyword evidence="4" id="KW-1185">Reference proteome</keyword>
<dbReference type="InterPro" id="IPR023393">
    <property type="entry name" value="START-like_dom_sf"/>
</dbReference>
<gene>
    <name evidence="3" type="ORF">MOP44_19460</name>
</gene>
<dbReference type="RefSeq" id="WP_260791925.1">
    <property type="nucleotide sequence ID" value="NZ_CP093313.1"/>
</dbReference>
<evidence type="ECO:0000256" key="1">
    <source>
        <dbReference type="ARBA" id="ARBA00006817"/>
    </source>
</evidence>
<dbReference type="SUPFAM" id="SSF55961">
    <property type="entry name" value="Bet v1-like"/>
    <property type="match status" value="1"/>
</dbReference>
<protein>
    <submittedName>
        <fullName evidence="3">SRPBCC domain-containing protein</fullName>
    </submittedName>
</protein>
<dbReference type="EMBL" id="CP093313">
    <property type="protein sequence ID" value="UWZ82737.1"/>
    <property type="molecule type" value="Genomic_DNA"/>
</dbReference>
<organism evidence="3 4">
    <name type="scientific">Occallatibacter riparius</name>
    <dbReference type="NCBI Taxonomy" id="1002689"/>
    <lineage>
        <taxon>Bacteria</taxon>
        <taxon>Pseudomonadati</taxon>
        <taxon>Acidobacteriota</taxon>
        <taxon>Terriglobia</taxon>
        <taxon>Terriglobales</taxon>
        <taxon>Acidobacteriaceae</taxon>
        <taxon>Occallatibacter</taxon>
    </lineage>
</organism>
<feature type="domain" description="Activator of Hsp90 ATPase homologue 1/2-like C-terminal" evidence="2">
    <location>
        <begin position="20"/>
        <end position="157"/>
    </location>
</feature>
<evidence type="ECO:0000313" key="4">
    <source>
        <dbReference type="Proteomes" id="UP001059380"/>
    </source>
</evidence>
<name>A0A9J7BJV3_9BACT</name>
<dbReference type="Gene3D" id="3.30.530.20">
    <property type="match status" value="1"/>
</dbReference>
<dbReference type="Proteomes" id="UP001059380">
    <property type="component" value="Chromosome"/>
</dbReference>
<accession>A0A9J7BJV3</accession>